<dbReference type="Gene3D" id="1.20.120.1870">
    <property type="entry name" value="Fic/DOC protein, Fido domain"/>
    <property type="match status" value="1"/>
</dbReference>
<dbReference type="InterPro" id="IPR053737">
    <property type="entry name" value="Type_II_TA_Toxin"/>
</dbReference>
<dbReference type="InterPro" id="IPR036597">
    <property type="entry name" value="Fido-like_dom_sf"/>
</dbReference>
<dbReference type="PROSITE" id="PS51459">
    <property type="entry name" value="FIDO"/>
    <property type="match status" value="1"/>
</dbReference>
<dbReference type="SUPFAM" id="SSF140931">
    <property type="entry name" value="Fic-like"/>
    <property type="match status" value="1"/>
</dbReference>
<protein>
    <submittedName>
        <fullName evidence="2">Prophage maintenance system killer protein</fullName>
    </submittedName>
</protein>
<dbReference type="EMBL" id="AP017315">
    <property type="protein sequence ID" value="BAU31758.1"/>
    <property type="molecule type" value="Genomic_DNA"/>
</dbReference>
<dbReference type="PANTHER" id="PTHR35810:SF1">
    <property type="entry name" value="CYTOPLASMIC PROTEIN"/>
    <property type="match status" value="1"/>
</dbReference>
<evidence type="ECO:0000313" key="3">
    <source>
        <dbReference type="Proteomes" id="UP000218965"/>
    </source>
</evidence>
<proteinExistence type="predicted"/>
<organism evidence="2 3">
    <name type="scientific">Microcella alkaliphila</name>
    <dbReference type="NCBI Taxonomy" id="279828"/>
    <lineage>
        <taxon>Bacteria</taxon>
        <taxon>Bacillati</taxon>
        <taxon>Actinomycetota</taxon>
        <taxon>Actinomycetes</taxon>
        <taxon>Micrococcales</taxon>
        <taxon>Microbacteriaceae</taxon>
        <taxon>Microcella</taxon>
    </lineage>
</organism>
<evidence type="ECO:0000259" key="1">
    <source>
        <dbReference type="PROSITE" id="PS51459"/>
    </source>
</evidence>
<dbReference type="OrthoDB" id="9802752at2"/>
<gene>
    <name evidence="2" type="primary">doc</name>
    <name evidence="2" type="ORF">MalAC0309_0892</name>
</gene>
<dbReference type="Pfam" id="PF13310">
    <property type="entry name" value="Virulence_RhuM"/>
    <property type="match status" value="1"/>
</dbReference>
<dbReference type="InterPro" id="IPR003812">
    <property type="entry name" value="Fido"/>
</dbReference>
<dbReference type="KEGG" id="malk:MalAC0309_0892"/>
<accession>A0A0U5BEX5</accession>
<reference evidence="2 3" key="2">
    <citation type="submission" date="2016-01" db="EMBL/GenBank/DDBJ databases">
        <title>Microcella alkaliphila JAM AC0309 whole genome shotgun sequence.</title>
        <authorList>
            <person name="Kurata A."/>
            <person name="Hirose Y."/>
            <person name="Kishimoto N."/>
            <person name="Kobayashi T."/>
        </authorList>
    </citation>
    <scope>NUCLEOTIDE SEQUENCE [LARGE SCALE GENOMIC DNA]</scope>
    <source>
        <strain evidence="2 3">JAM AC0309</strain>
    </source>
</reference>
<dbReference type="Proteomes" id="UP000218965">
    <property type="component" value="Chromosome"/>
</dbReference>
<reference evidence="3" key="1">
    <citation type="submission" date="2015-12" db="EMBL/GenBank/DDBJ databases">
        <authorList>
            <person name="Shamseldin A."/>
            <person name="Moawad H."/>
            <person name="Abd El-Rahim W.M."/>
            <person name="Sadowsky M.J."/>
        </authorList>
    </citation>
    <scope>NUCLEOTIDE SEQUENCE [LARGE SCALE GENOMIC DNA]</scope>
    <source>
        <strain evidence="3">JAM AC0309</strain>
    </source>
</reference>
<evidence type="ECO:0000313" key="2">
    <source>
        <dbReference type="EMBL" id="BAU31758.1"/>
    </source>
</evidence>
<dbReference type="InterPro" id="IPR011204">
    <property type="entry name" value="Virulence_RhuM-like"/>
</dbReference>
<dbReference type="Pfam" id="PF02661">
    <property type="entry name" value="Fic"/>
    <property type="match status" value="1"/>
</dbReference>
<name>A0A0U5BEX5_9MICO</name>
<dbReference type="AlphaFoldDB" id="A0A0U5BEX5"/>
<dbReference type="PANTHER" id="PTHR35810">
    <property type="entry name" value="CYTOPLASMIC PROTEIN-RELATED"/>
    <property type="match status" value="1"/>
</dbReference>
<sequence>MSTTPGIELYRSATGQVELAVRADGRNVWLTRAQLATLFGRDVKTIGKHVANAQNEELDGMSTVAKFATVQSEGGREVTRQVEHYNLDMVLSVGYRVKSPEGIHFRRWATTVLHQYVLDGVAFDARRLEQLGSIVRVLSRSTDELVAGVAEVVDRYLPSLRSLRAYDEGDIPTSGGSAPTWQLTYDETRALIDQVGEEFPADTLFGGERGDALRSVIATLYQGFGGVELYPSVELKAANLLYLVVKDHPLTDGNKRSAAALFVHFLQRNGMLIDANGESRVSNNALAAITLMVAMSDPKEKELMIALIASMLSSEGE</sequence>
<feature type="domain" description="Fido" evidence="1">
    <location>
        <begin position="183"/>
        <end position="310"/>
    </location>
</feature>